<keyword evidence="7" id="KW-1185">Reference proteome</keyword>
<organism evidence="6 7">
    <name type="scientific">Tanacetum coccineum</name>
    <dbReference type="NCBI Taxonomy" id="301880"/>
    <lineage>
        <taxon>Eukaryota</taxon>
        <taxon>Viridiplantae</taxon>
        <taxon>Streptophyta</taxon>
        <taxon>Embryophyta</taxon>
        <taxon>Tracheophyta</taxon>
        <taxon>Spermatophyta</taxon>
        <taxon>Magnoliopsida</taxon>
        <taxon>eudicotyledons</taxon>
        <taxon>Gunneridae</taxon>
        <taxon>Pentapetalae</taxon>
        <taxon>asterids</taxon>
        <taxon>campanulids</taxon>
        <taxon>Asterales</taxon>
        <taxon>Asteraceae</taxon>
        <taxon>Asteroideae</taxon>
        <taxon>Anthemideae</taxon>
        <taxon>Anthemidinae</taxon>
        <taxon>Tanacetum</taxon>
    </lineage>
</organism>
<dbReference type="Gene3D" id="1.20.5.4130">
    <property type="match status" value="1"/>
</dbReference>
<evidence type="ECO:0000256" key="3">
    <source>
        <dbReference type="ARBA" id="ARBA00022821"/>
    </source>
</evidence>
<evidence type="ECO:0000313" key="6">
    <source>
        <dbReference type="EMBL" id="GJU04438.1"/>
    </source>
</evidence>
<comment type="caution">
    <text evidence="6">The sequence shown here is derived from an EMBL/GenBank/DDBJ whole genome shotgun (WGS) entry which is preliminary data.</text>
</comment>
<reference evidence="6" key="1">
    <citation type="journal article" date="2022" name="Int. J. Mol. Sci.">
        <title>Draft Genome of Tanacetum Coccineum: Genomic Comparison of Closely Related Tanacetum-Family Plants.</title>
        <authorList>
            <person name="Yamashiro T."/>
            <person name="Shiraishi A."/>
            <person name="Nakayama K."/>
            <person name="Satake H."/>
        </authorList>
    </citation>
    <scope>NUCLEOTIDE SEQUENCE</scope>
</reference>
<dbReference type="Pfam" id="PF18052">
    <property type="entry name" value="Rx_N"/>
    <property type="match status" value="1"/>
</dbReference>
<gene>
    <name evidence="6" type="ORF">Tco_1120868</name>
</gene>
<evidence type="ECO:0000259" key="5">
    <source>
        <dbReference type="Pfam" id="PF18052"/>
    </source>
</evidence>
<evidence type="ECO:0000256" key="1">
    <source>
        <dbReference type="ARBA" id="ARBA00022737"/>
    </source>
</evidence>
<evidence type="ECO:0000256" key="2">
    <source>
        <dbReference type="ARBA" id="ARBA00022741"/>
    </source>
</evidence>
<name>A0ABQ5IYP5_9ASTR</name>
<dbReference type="Proteomes" id="UP001151760">
    <property type="component" value="Unassembled WGS sequence"/>
</dbReference>
<proteinExistence type="predicted"/>
<dbReference type="EMBL" id="BQNB010021249">
    <property type="protein sequence ID" value="GJU04438.1"/>
    <property type="molecule type" value="Genomic_DNA"/>
</dbReference>
<sequence>MAEVIASTLIEAVFQKLANEAIKQVVRANGIHSELKKVGRTLSMIQALHNDALNKEITNEAVHEWLNDLQDLAYDIDDILDDLATEAMHNELTNQSRANTSKIRKLIPSCCAKFSLSTRLSRKLDNITNKLQDLEKEKEFLGLEVKNGGLEVKDDRPKDKYRQSQTSLVDLSGIVGRQGDKDALVV</sequence>
<accession>A0ABQ5IYP5</accession>
<evidence type="ECO:0000313" key="7">
    <source>
        <dbReference type="Proteomes" id="UP001151760"/>
    </source>
</evidence>
<evidence type="ECO:0000256" key="4">
    <source>
        <dbReference type="SAM" id="Coils"/>
    </source>
</evidence>
<feature type="domain" description="Disease resistance N-terminal" evidence="5">
    <location>
        <begin position="10"/>
        <end position="96"/>
    </location>
</feature>
<keyword evidence="2" id="KW-0547">Nucleotide-binding</keyword>
<keyword evidence="3" id="KW-0611">Plant defense</keyword>
<keyword evidence="1" id="KW-0677">Repeat</keyword>
<dbReference type="InterPro" id="IPR041118">
    <property type="entry name" value="Rx_N"/>
</dbReference>
<feature type="coiled-coil region" evidence="4">
    <location>
        <begin position="117"/>
        <end position="144"/>
    </location>
</feature>
<protein>
    <submittedName>
        <fullName evidence="6">NB-ARC domains-containing protein</fullName>
    </submittedName>
</protein>
<keyword evidence="4" id="KW-0175">Coiled coil</keyword>
<reference evidence="6" key="2">
    <citation type="submission" date="2022-01" db="EMBL/GenBank/DDBJ databases">
        <authorList>
            <person name="Yamashiro T."/>
            <person name="Shiraishi A."/>
            <person name="Satake H."/>
            <person name="Nakayama K."/>
        </authorList>
    </citation>
    <scope>NUCLEOTIDE SEQUENCE</scope>
</reference>